<keyword evidence="5 6" id="KW-0472">Membrane</keyword>
<dbReference type="Pfam" id="PF06271">
    <property type="entry name" value="RDD"/>
    <property type="match status" value="1"/>
</dbReference>
<dbReference type="EMBL" id="MKQP01000032">
    <property type="protein sequence ID" value="OMD28960.1"/>
    <property type="molecule type" value="Genomic_DNA"/>
</dbReference>
<evidence type="ECO:0000256" key="1">
    <source>
        <dbReference type="ARBA" id="ARBA00004651"/>
    </source>
</evidence>
<evidence type="ECO:0000256" key="6">
    <source>
        <dbReference type="SAM" id="Phobius"/>
    </source>
</evidence>
<comment type="caution">
    <text evidence="8">The sequence shown here is derived from an EMBL/GenBank/DDBJ whole genome shotgun (WGS) entry which is preliminary data.</text>
</comment>
<sequence>MDNILPEHLDQENFIGFWKRVLASILDFLVIGIPGVIVYWILNSLAVSLHSEIPIILEYILFIAFDIFMIVRFGGTPGKLILKIKIVNEHGNYPTVKEALIRNVFRMISMILSMVIAVSSYDFTVISAKLYLWSDLAFDLTQILGPIMLVDYLLVGFHPRKRAIHDLLAGTYVVDKSAI</sequence>
<proteinExistence type="predicted"/>
<comment type="subcellular location">
    <subcellularLocation>
        <location evidence="1">Cell membrane</location>
        <topology evidence="1">Multi-pass membrane protein</topology>
    </subcellularLocation>
</comment>
<dbReference type="Proteomes" id="UP000187465">
    <property type="component" value="Unassembled WGS sequence"/>
</dbReference>
<evidence type="ECO:0000256" key="5">
    <source>
        <dbReference type="ARBA" id="ARBA00023136"/>
    </source>
</evidence>
<dbReference type="InterPro" id="IPR010432">
    <property type="entry name" value="RDD"/>
</dbReference>
<dbReference type="InterPro" id="IPR051791">
    <property type="entry name" value="Pra-immunoreactive"/>
</dbReference>
<evidence type="ECO:0000256" key="3">
    <source>
        <dbReference type="ARBA" id="ARBA00022692"/>
    </source>
</evidence>
<evidence type="ECO:0000313" key="9">
    <source>
        <dbReference type="Proteomes" id="UP000187465"/>
    </source>
</evidence>
<keyword evidence="4 6" id="KW-1133">Transmembrane helix</keyword>
<dbReference type="AlphaFoldDB" id="A0A1R0X4P0"/>
<organism evidence="8 9">
    <name type="scientific">Paenibacillus odorifer</name>
    <dbReference type="NCBI Taxonomy" id="189426"/>
    <lineage>
        <taxon>Bacteria</taxon>
        <taxon>Bacillati</taxon>
        <taxon>Bacillota</taxon>
        <taxon>Bacilli</taxon>
        <taxon>Bacillales</taxon>
        <taxon>Paenibacillaceae</taxon>
        <taxon>Paenibacillus</taxon>
    </lineage>
</organism>
<feature type="transmembrane region" description="Helical" evidence="6">
    <location>
        <begin position="136"/>
        <end position="155"/>
    </location>
</feature>
<feature type="domain" description="RDD" evidence="7">
    <location>
        <begin position="16"/>
        <end position="170"/>
    </location>
</feature>
<evidence type="ECO:0000313" key="8">
    <source>
        <dbReference type="EMBL" id="OMD28960.1"/>
    </source>
</evidence>
<dbReference type="RefSeq" id="WP_036680417.1">
    <property type="nucleotide sequence ID" value="NZ_MKQN01000042.1"/>
</dbReference>
<accession>A0A1R0X4P0</accession>
<feature type="transmembrane region" description="Helical" evidence="6">
    <location>
        <begin position="21"/>
        <end position="41"/>
    </location>
</feature>
<feature type="transmembrane region" description="Helical" evidence="6">
    <location>
        <begin position="104"/>
        <end position="124"/>
    </location>
</feature>
<gene>
    <name evidence="8" type="ORF">BJP51_23545</name>
</gene>
<keyword evidence="3 6" id="KW-0812">Transmembrane</keyword>
<evidence type="ECO:0000256" key="4">
    <source>
        <dbReference type="ARBA" id="ARBA00022989"/>
    </source>
</evidence>
<dbReference type="PANTHER" id="PTHR36115:SF4">
    <property type="entry name" value="MEMBRANE PROTEIN"/>
    <property type="match status" value="1"/>
</dbReference>
<evidence type="ECO:0000256" key="2">
    <source>
        <dbReference type="ARBA" id="ARBA00022475"/>
    </source>
</evidence>
<dbReference type="PANTHER" id="PTHR36115">
    <property type="entry name" value="PROLINE-RICH ANTIGEN HOMOLOG-RELATED"/>
    <property type="match status" value="1"/>
</dbReference>
<evidence type="ECO:0000259" key="7">
    <source>
        <dbReference type="Pfam" id="PF06271"/>
    </source>
</evidence>
<reference evidence="8 9" key="1">
    <citation type="submission" date="2016-10" db="EMBL/GenBank/DDBJ databases">
        <title>Paenibacillus species isolates.</title>
        <authorList>
            <person name="Beno S.M."/>
        </authorList>
    </citation>
    <scope>NUCLEOTIDE SEQUENCE [LARGE SCALE GENOMIC DNA]</scope>
    <source>
        <strain evidence="8 9">FSL H7-0604</strain>
    </source>
</reference>
<dbReference type="GO" id="GO:0005886">
    <property type="term" value="C:plasma membrane"/>
    <property type="evidence" value="ECO:0007669"/>
    <property type="project" value="UniProtKB-SubCell"/>
</dbReference>
<keyword evidence="2" id="KW-1003">Cell membrane</keyword>
<name>A0A1R0X4P0_9BACL</name>
<feature type="transmembrane region" description="Helical" evidence="6">
    <location>
        <begin position="53"/>
        <end position="75"/>
    </location>
</feature>
<protein>
    <recommendedName>
        <fullName evidence="7">RDD domain-containing protein</fullName>
    </recommendedName>
</protein>